<name>A0ABT5L898_9MOLU</name>
<accession>A0ABT5L898</accession>
<evidence type="ECO:0000313" key="2">
    <source>
        <dbReference type="Proteomes" id="UP001221763"/>
    </source>
</evidence>
<reference evidence="1 2" key="1">
    <citation type="journal article" date="2023" name="Plant">
        <title>Draft Genome Sequence Resource of CBPPT1, a 'Candidatus Phytoplasma trifolii'-Related Strain Associated with Potato Purple Top Disease in the Columbia Basin, U.S.A.</title>
        <authorList>
            <person name="Wei W."/>
            <person name="Shao J."/>
            <person name="Bottner-Parker K.D."/>
            <person name="Zhao Y."/>
        </authorList>
    </citation>
    <scope>NUCLEOTIDE SEQUENCE [LARGE SCALE GENOMIC DNA]</scope>
    <source>
        <strain evidence="1 2">CBPPT1</strain>
    </source>
</reference>
<proteinExistence type="predicted"/>
<comment type="caution">
    <text evidence="1">The sequence shown here is derived from an EMBL/GenBank/DDBJ whole genome shotgun (WGS) entry which is preliminary data.</text>
</comment>
<gene>
    <name evidence="1" type="ORF">M8044_000120</name>
</gene>
<dbReference type="Proteomes" id="UP001221763">
    <property type="component" value="Unassembled WGS sequence"/>
</dbReference>
<sequence>MILKNKSPNFKKLSLLDIFINNFNLSNKKIYFLPKIILFNI</sequence>
<organism evidence="1 2">
    <name type="scientific">Columbia Basin potato purple top phytoplasma</name>
    <dbReference type="NCBI Taxonomy" id="307134"/>
    <lineage>
        <taxon>Bacteria</taxon>
        <taxon>Bacillati</taxon>
        <taxon>Mycoplasmatota</taxon>
        <taxon>Mollicutes</taxon>
        <taxon>Acholeplasmatales</taxon>
        <taxon>Acholeplasmataceae</taxon>
        <taxon>Candidatus Phytoplasma</taxon>
        <taxon>16SrVI (Clover proliferation group)</taxon>
    </lineage>
</organism>
<evidence type="ECO:0000313" key="1">
    <source>
        <dbReference type="EMBL" id="MDC9031901.1"/>
    </source>
</evidence>
<keyword evidence="2" id="KW-1185">Reference proteome</keyword>
<dbReference type="EMBL" id="JANHJP010000002">
    <property type="protein sequence ID" value="MDC9031901.1"/>
    <property type="molecule type" value="Genomic_DNA"/>
</dbReference>
<protein>
    <submittedName>
        <fullName evidence="1">Uncharacterized protein</fullName>
    </submittedName>
</protein>